<feature type="domain" description="Signal transduction histidine kinase subgroup 3 dimerisation and phosphoacceptor" evidence="11">
    <location>
        <begin position="202"/>
        <end position="267"/>
    </location>
</feature>
<feature type="transmembrane region" description="Helical" evidence="9">
    <location>
        <begin position="78"/>
        <end position="95"/>
    </location>
</feature>
<evidence type="ECO:0000256" key="6">
    <source>
        <dbReference type="ARBA" id="ARBA00022777"/>
    </source>
</evidence>
<dbReference type="GO" id="GO:0000155">
    <property type="term" value="F:phosphorelay sensor kinase activity"/>
    <property type="evidence" value="ECO:0007669"/>
    <property type="project" value="InterPro"/>
</dbReference>
<dbReference type="Gene3D" id="1.20.5.1930">
    <property type="match status" value="1"/>
</dbReference>
<evidence type="ECO:0000259" key="10">
    <source>
        <dbReference type="Pfam" id="PF02518"/>
    </source>
</evidence>
<comment type="catalytic activity">
    <reaction evidence="1">
        <text>ATP + protein L-histidine = ADP + protein N-phospho-L-histidine.</text>
        <dbReference type="EC" id="2.7.13.3"/>
    </reaction>
</comment>
<proteinExistence type="predicted"/>
<keyword evidence="7" id="KW-0067">ATP-binding</keyword>
<evidence type="ECO:0000313" key="14">
    <source>
        <dbReference type="Proteomes" id="UP000182977"/>
    </source>
</evidence>
<dbReference type="GO" id="GO:0005524">
    <property type="term" value="F:ATP binding"/>
    <property type="evidence" value="ECO:0007669"/>
    <property type="project" value="UniProtKB-KW"/>
</dbReference>
<feature type="transmembrane region" description="Helical" evidence="9">
    <location>
        <begin position="150"/>
        <end position="167"/>
    </location>
</feature>
<protein>
    <recommendedName>
        <fullName evidence="2">histidine kinase</fullName>
        <ecNumber evidence="2">2.7.13.3</ecNumber>
    </recommendedName>
</protein>
<dbReference type="InterPro" id="IPR011712">
    <property type="entry name" value="Sig_transdc_His_kin_sub3_dim/P"/>
</dbReference>
<evidence type="ECO:0000313" key="13">
    <source>
        <dbReference type="EMBL" id="SDU77360.1"/>
    </source>
</evidence>
<name>A0A1H2L8K1_9ACTN</name>
<evidence type="ECO:0000256" key="9">
    <source>
        <dbReference type="SAM" id="Phobius"/>
    </source>
</evidence>
<evidence type="ECO:0000259" key="11">
    <source>
        <dbReference type="Pfam" id="PF07730"/>
    </source>
</evidence>
<feature type="domain" description="Histidine kinase/HSP90-like ATPase" evidence="10">
    <location>
        <begin position="310"/>
        <end position="400"/>
    </location>
</feature>
<keyword evidence="14" id="KW-1185">Reference proteome</keyword>
<sequence length="407" mass="43181">MHLATILAMERLVRRLPTLSAPTQDVLIAGFVTLLQVQGTHSAILADPELAGPVDVLGWAGHGLLILSGLILLVRRRWPIPVFMANAAISVVYFAGGYPDGPGWLALFVSIYTVAAHGDGRRSLVVLANSLGVLAIVWIATTDVGEGERIGWLAFRIGATIMAAALGESIRSRRVIAADAVQRAEVAERTRDEEARRRVDAERLRIAREVHDTVAHAIAIINVQAGVTAHVLDKRPERARETLLTIEQTSARALREMRAVLGVLRGDDDGSPGPSLGALDELLAVARRAGLDVTVAGSVPSGVLPDDVDRAAYRIVQEGITNVIRHAGPARVTVGLELRDGELRVEVADDGGDLSGPAGPPVEPGRGLAGMRERCELLGGAFEAGPDGDGFRVCARLPLNRVEAAAR</sequence>
<feature type="transmembrane region" description="Helical" evidence="9">
    <location>
        <begin position="56"/>
        <end position="73"/>
    </location>
</feature>
<evidence type="ECO:0000256" key="7">
    <source>
        <dbReference type="ARBA" id="ARBA00022840"/>
    </source>
</evidence>
<dbReference type="InterPro" id="IPR055558">
    <property type="entry name" value="DUF7134"/>
</dbReference>
<evidence type="ECO:0000256" key="8">
    <source>
        <dbReference type="ARBA" id="ARBA00023012"/>
    </source>
</evidence>
<keyword evidence="6 13" id="KW-0418">Kinase</keyword>
<evidence type="ECO:0000256" key="4">
    <source>
        <dbReference type="ARBA" id="ARBA00022679"/>
    </source>
</evidence>
<reference evidence="14" key="1">
    <citation type="submission" date="2016-10" db="EMBL/GenBank/DDBJ databases">
        <authorList>
            <person name="Varghese N."/>
            <person name="Submissions S."/>
        </authorList>
    </citation>
    <scope>NUCLEOTIDE SEQUENCE [LARGE SCALE GENOMIC DNA]</scope>
    <source>
        <strain evidence="14">DSM 45079</strain>
    </source>
</reference>
<dbReference type="InterPro" id="IPR003594">
    <property type="entry name" value="HATPase_dom"/>
</dbReference>
<keyword evidence="4" id="KW-0808">Transferase</keyword>
<dbReference type="InterPro" id="IPR036890">
    <property type="entry name" value="HATPase_C_sf"/>
</dbReference>
<evidence type="ECO:0000256" key="2">
    <source>
        <dbReference type="ARBA" id="ARBA00012438"/>
    </source>
</evidence>
<dbReference type="AlphaFoldDB" id="A0A1H2L8K1"/>
<feature type="transmembrane region" description="Helical" evidence="9">
    <location>
        <begin position="101"/>
        <end position="117"/>
    </location>
</feature>
<accession>A0A1H2L8K1</accession>
<dbReference type="CDD" id="cd16917">
    <property type="entry name" value="HATPase_UhpB-NarQ-NarX-like"/>
    <property type="match status" value="1"/>
</dbReference>
<dbReference type="Pfam" id="PF02518">
    <property type="entry name" value="HATPase_c"/>
    <property type="match status" value="1"/>
</dbReference>
<dbReference type="Proteomes" id="UP000182977">
    <property type="component" value="Chromosome I"/>
</dbReference>
<dbReference type="EC" id="2.7.13.3" evidence="2"/>
<dbReference type="Pfam" id="PF23539">
    <property type="entry name" value="DUF7134"/>
    <property type="match status" value="1"/>
</dbReference>
<feature type="domain" description="DUF7134" evidence="12">
    <location>
        <begin position="59"/>
        <end position="174"/>
    </location>
</feature>
<dbReference type="Gene3D" id="3.30.565.10">
    <property type="entry name" value="Histidine kinase-like ATPase, C-terminal domain"/>
    <property type="match status" value="1"/>
</dbReference>
<dbReference type="PANTHER" id="PTHR24421:SF10">
    <property type="entry name" value="NITRATE_NITRITE SENSOR PROTEIN NARQ"/>
    <property type="match status" value="1"/>
</dbReference>
<dbReference type="STRING" id="419479.SAMN04488563_5511"/>
<dbReference type="Pfam" id="PF07730">
    <property type="entry name" value="HisKA_3"/>
    <property type="match status" value="1"/>
</dbReference>
<dbReference type="InterPro" id="IPR050482">
    <property type="entry name" value="Sensor_HK_TwoCompSys"/>
</dbReference>
<evidence type="ECO:0000256" key="1">
    <source>
        <dbReference type="ARBA" id="ARBA00000085"/>
    </source>
</evidence>
<dbReference type="EMBL" id="LT629791">
    <property type="protein sequence ID" value="SDU77360.1"/>
    <property type="molecule type" value="Genomic_DNA"/>
</dbReference>
<evidence type="ECO:0000256" key="3">
    <source>
        <dbReference type="ARBA" id="ARBA00022553"/>
    </source>
</evidence>
<evidence type="ECO:0000259" key="12">
    <source>
        <dbReference type="Pfam" id="PF23539"/>
    </source>
</evidence>
<feature type="transmembrane region" description="Helical" evidence="9">
    <location>
        <begin position="124"/>
        <end position="144"/>
    </location>
</feature>
<gene>
    <name evidence="13" type="ORF">SAMN04488563_5511</name>
</gene>
<organism evidence="13 14">
    <name type="scientific">Jiangella alkaliphila</name>
    <dbReference type="NCBI Taxonomy" id="419479"/>
    <lineage>
        <taxon>Bacteria</taxon>
        <taxon>Bacillati</taxon>
        <taxon>Actinomycetota</taxon>
        <taxon>Actinomycetes</taxon>
        <taxon>Jiangellales</taxon>
        <taxon>Jiangellaceae</taxon>
        <taxon>Jiangella</taxon>
    </lineage>
</organism>
<keyword evidence="9" id="KW-0812">Transmembrane</keyword>
<keyword evidence="9" id="KW-1133">Transmembrane helix</keyword>
<dbReference type="SUPFAM" id="SSF55874">
    <property type="entry name" value="ATPase domain of HSP90 chaperone/DNA topoisomerase II/histidine kinase"/>
    <property type="match status" value="1"/>
</dbReference>
<dbReference type="GO" id="GO:0046983">
    <property type="term" value="F:protein dimerization activity"/>
    <property type="evidence" value="ECO:0007669"/>
    <property type="project" value="InterPro"/>
</dbReference>
<keyword evidence="3" id="KW-0597">Phosphoprotein</keyword>
<keyword evidence="9" id="KW-0472">Membrane</keyword>
<keyword evidence="5" id="KW-0547">Nucleotide-binding</keyword>
<dbReference type="GO" id="GO:0016020">
    <property type="term" value="C:membrane"/>
    <property type="evidence" value="ECO:0007669"/>
    <property type="project" value="InterPro"/>
</dbReference>
<dbReference type="PANTHER" id="PTHR24421">
    <property type="entry name" value="NITRATE/NITRITE SENSOR PROTEIN NARX-RELATED"/>
    <property type="match status" value="1"/>
</dbReference>
<keyword evidence="8" id="KW-0902">Two-component regulatory system</keyword>
<evidence type="ECO:0000256" key="5">
    <source>
        <dbReference type="ARBA" id="ARBA00022741"/>
    </source>
</evidence>